<evidence type="ECO:0000313" key="3">
    <source>
        <dbReference type="Proteomes" id="UP000001819"/>
    </source>
</evidence>
<dbReference type="FunCoup" id="A0A6I8VFV6">
    <property type="interactions" value="6"/>
</dbReference>
<reference evidence="4" key="2">
    <citation type="submission" date="2025-08" db="UniProtKB">
        <authorList>
            <consortium name="RefSeq"/>
        </authorList>
    </citation>
    <scope>IDENTIFICATION</scope>
    <source>
        <strain evidence="4">MV-25-SWS-2005</strain>
        <tissue evidence="4">Whole body</tissue>
    </source>
</reference>
<dbReference type="AlphaFoldDB" id="A0A6I8VFV6"/>
<name>A0A6I8VFV6_DROPS</name>
<dbReference type="PRINTS" id="PR00180">
    <property type="entry name" value="CRETINALDHBP"/>
</dbReference>
<dbReference type="SUPFAM" id="SSF52087">
    <property type="entry name" value="CRAL/TRIO domain"/>
    <property type="match status" value="1"/>
</dbReference>
<dbReference type="Pfam" id="PF00650">
    <property type="entry name" value="CRAL_TRIO"/>
    <property type="match status" value="1"/>
</dbReference>
<dbReference type="InterPro" id="IPR001251">
    <property type="entry name" value="CRAL-TRIO_dom"/>
</dbReference>
<accession>A0A6I8VFV6</accession>
<evidence type="ECO:0000259" key="2">
    <source>
        <dbReference type="PROSITE" id="PS50191"/>
    </source>
</evidence>
<dbReference type="Gene3D" id="1.10.8.20">
    <property type="entry name" value="N-terminal domain of phosphatidylinositol transfer protein sec14p"/>
    <property type="match status" value="1"/>
</dbReference>
<evidence type="ECO:0000256" key="1">
    <source>
        <dbReference type="SAM" id="MobiDB-lite"/>
    </source>
</evidence>
<dbReference type="GO" id="GO:1902936">
    <property type="term" value="F:phosphatidylinositol bisphosphate binding"/>
    <property type="evidence" value="ECO:0007669"/>
    <property type="project" value="TreeGrafter"/>
</dbReference>
<dbReference type="Bgee" id="FBgn0071962">
    <property type="expression patterns" value="Expressed in insect adult head and 2 other cell types or tissues"/>
</dbReference>
<dbReference type="PROSITE" id="PS50191">
    <property type="entry name" value="CRAL_TRIO"/>
    <property type="match status" value="1"/>
</dbReference>
<keyword evidence="3" id="KW-1185">Reference proteome</keyword>
<dbReference type="SUPFAM" id="SSF46938">
    <property type="entry name" value="CRAL/TRIO N-terminal domain"/>
    <property type="match status" value="1"/>
</dbReference>
<dbReference type="PANTHER" id="PTHR10174">
    <property type="entry name" value="ALPHA-TOCOPHEROL TRANSFER PROTEIN-RELATED"/>
    <property type="match status" value="1"/>
</dbReference>
<dbReference type="Gene3D" id="3.40.525.10">
    <property type="entry name" value="CRAL-TRIO lipid binding domain"/>
    <property type="match status" value="1"/>
</dbReference>
<dbReference type="Proteomes" id="UP000001819">
    <property type="component" value="Chromosome 3"/>
</dbReference>
<reference evidence="3" key="1">
    <citation type="submission" date="2024-06" db="UniProtKB">
        <authorList>
            <consortium name="RefSeq"/>
        </authorList>
    </citation>
    <scope>NUCLEOTIDE SEQUENCE [LARGE SCALE GENOMIC DNA]</scope>
    <source>
        <strain evidence="3">MV2-25</strain>
    </source>
</reference>
<sequence length="362" mass="40724">MPYTIYHNQPEPEPKSAFPCRGGGSRAPTVKVSGSAFKFCDEVGGDKERVAMSDQNSIRSLSPELASKAQKELGEVPDRIEEDIDTLRTWISKQPHLKARQDAQFLIAFLRGCKYSLEKTKLKLDNFYAMRGVVPELYKNRFVGEKQMGILETGCLLRLPQPLGADGPRIHISRYGLYDSKKYSIAEVVQVSTMIGEIQIREDDNAMISGFVEIIDMKGVGAGHIFQFDAVLVKKLAVLGDKALPYRPKGFHFVNAPASAETFMSIAKSLMSEKIRKRFHIHTKLESLYKYVPKECLPAEYGGSNGTIDDVVTTWREKLLSYQNFFEEEVSYGTNEKLRRGDAVNVESLFGIEGSFRKLDID</sequence>
<dbReference type="InterPro" id="IPR036865">
    <property type="entry name" value="CRAL-TRIO_dom_sf"/>
</dbReference>
<proteinExistence type="predicted"/>
<dbReference type="SMART" id="SM00516">
    <property type="entry name" value="SEC14"/>
    <property type="match status" value="1"/>
</dbReference>
<dbReference type="Gene3D" id="1.20.5.1200">
    <property type="entry name" value="Alpha-tocopherol transfer"/>
    <property type="match status" value="1"/>
</dbReference>
<dbReference type="PANTHER" id="PTHR10174:SF216">
    <property type="entry name" value="CRAL-TRIO DOMAIN-CONTAINING PROTEIN-RELATED"/>
    <property type="match status" value="1"/>
</dbReference>
<organism evidence="3 4">
    <name type="scientific">Drosophila pseudoobscura pseudoobscura</name>
    <name type="common">Fruit fly</name>
    <dbReference type="NCBI Taxonomy" id="46245"/>
    <lineage>
        <taxon>Eukaryota</taxon>
        <taxon>Metazoa</taxon>
        <taxon>Ecdysozoa</taxon>
        <taxon>Arthropoda</taxon>
        <taxon>Hexapoda</taxon>
        <taxon>Insecta</taxon>
        <taxon>Pterygota</taxon>
        <taxon>Neoptera</taxon>
        <taxon>Endopterygota</taxon>
        <taxon>Diptera</taxon>
        <taxon>Brachycera</taxon>
        <taxon>Muscomorpha</taxon>
        <taxon>Ephydroidea</taxon>
        <taxon>Drosophilidae</taxon>
        <taxon>Drosophila</taxon>
        <taxon>Sophophora</taxon>
    </lineage>
</organism>
<dbReference type="GO" id="GO:0016020">
    <property type="term" value="C:membrane"/>
    <property type="evidence" value="ECO:0007669"/>
    <property type="project" value="TreeGrafter"/>
</dbReference>
<feature type="domain" description="CRAL-TRIO" evidence="2">
    <location>
        <begin position="165"/>
        <end position="309"/>
    </location>
</feature>
<dbReference type="RefSeq" id="XP_015040451.2">
    <property type="nucleotide sequence ID" value="XM_015184965.2"/>
</dbReference>
<dbReference type="CDD" id="cd00170">
    <property type="entry name" value="SEC14"/>
    <property type="match status" value="1"/>
</dbReference>
<evidence type="ECO:0000313" key="4">
    <source>
        <dbReference type="RefSeq" id="XP_015040451.2"/>
    </source>
</evidence>
<protein>
    <submittedName>
        <fullName evidence="4">Alpha-tocopherol transfer protein isoform X3</fullName>
    </submittedName>
</protein>
<dbReference type="InterPro" id="IPR036273">
    <property type="entry name" value="CRAL/TRIO_N_dom_sf"/>
</dbReference>
<dbReference type="InParanoid" id="A0A6I8VFV6"/>
<feature type="region of interest" description="Disordered" evidence="1">
    <location>
        <begin position="1"/>
        <end position="24"/>
    </location>
</feature>
<gene>
    <name evidence="4" type="primary">LOC4805121</name>
</gene>